<dbReference type="OrthoDB" id="9816357at2"/>
<protein>
    <submittedName>
        <fullName evidence="5">Iron complex transport system substrate-binding protein</fullName>
    </submittedName>
</protein>
<evidence type="ECO:0000256" key="1">
    <source>
        <dbReference type="ARBA" id="ARBA00008814"/>
    </source>
</evidence>
<proteinExistence type="inferred from homology"/>
<dbReference type="AlphaFoldDB" id="A0A370GRD1"/>
<comment type="caution">
    <text evidence="5">The sequence shown here is derived from an EMBL/GenBank/DDBJ whole genome shotgun (WGS) entry which is preliminary data.</text>
</comment>
<dbReference type="SUPFAM" id="SSF53807">
    <property type="entry name" value="Helical backbone' metal receptor"/>
    <property type="match status" value="1"/>
</dbReference>
<dbReference type="InterPro" id="IPR002491">
    <property type="entry name" value="ABC_transptr_periplasmic_BD"/>
</dbReference>
<evidence type="ECO:0000259" key="4">
    <source>
        <dbReference type="PROSITE" id="PS50983"/>
    </source>
</evidence>
<dbReference type="GO" id="GO:0071281">
    <property type="term" value="P:cellular response to iron ion"/>
    <property type="evidence" value="ECO:0007669"/>
    <property type="project" value="TreeGrafter"/>
</dbReference>
<comment type="similarity">
    <text evidence="1">Belongs to the bacterial solute-binding protein 8 family.</text>
</comment>
<dbReference type="InterPro" id="IPR054828">
    <property type="entry name" value="Vit_B12_bind_prot"/>
</dbReference>
<dbReference type="NCBIfam" id="NF038402">
    <property type="entry name" value="TroA_like"/>
    <property type="match status" value="1"/>
</dbReference>
<accession>A0A370GRD1</accession>
<dbReference type="Proteomes" id="UP000255326">
    <property type="component" value="Unassembled WGS sequence"/>
</dbReference>
<evidence type="ECO:0000313" key="6">
    <source>
        <dbReference type="Proteomes" id="UP000255326"/>
    </source>
</evidence>
<dbReference type="PROSITE" id="PS50983">
    <property type="entry name" value="FE_B12_PBP"/>
    <property type="match status" value="1"/>
</dbReference>
<dbReference type="RefSeq" id="WP_114744607.1">
    <property type="nucleotide sequence ID" value="NZ_QQAY01000002.1"/>
</dbReference>
<dbReference type="PANTHER" id="PTHR30535">
    <property type="entry name" value="VITAMIN B12-BINDING PROTEIN"/>
    <property type="match status" value="1"/>
</dbReference>
<dbReference type="Gene3D" id="3.40.50.1980">
    <property type="entry name" value="Nitrogenase molybdenum iron protein domain"/>
    <property type="match status" value="2"/>
</dbReference>
<dbReference type="EMBL" id="QQAY01000002">
    <property type="protein sequence ID" value="RDI45796.1"/>
    <property type="molecule type" value="Genomic_DNA"/>
</dbReference>
<sequence>MKRIITLLFSILLIAGLMTGCAQDAKNETGKDQQGKTEQSKEAAFPTTFKDAIGNEITLKEEPKKIVSLIPSNTEVVYGLGMGDKIVGVTDFDNYPKEVAKKEKIGNMVFNVEKIIGLQPDVVLAHESTAKSAEAGLKQIKDAGIPVVVINDANNFDSVYQSIELIGKTIGAKDQADKMVNRMKEKINAIAEKAQSIPDDQMKSVYVEVSPEPELFTTGKGTFLDEMLQIIHAKNAAGDQEGWAKMSDESVIALKPDVIITTCGAFVKDPVNDILNRKGWEQVPAIQNKQVYDVDTDLVTRSGPRLAEGIEELAKVIYPEKFAK</sequence>
<evidence type="ECO:0000313" key="5">
    <source>
        <dbReference type="EMBL" id="RDI45796.1"/>
    </source>
</evidence>
<reference evidence="5 6" key="1">
    <citation type="submission" date="2018-07" db="EMBL/GenBank/DDBJ databases">
        <title>Genomic Encyclopedia of Type Strains, Phase IV (KMG-IV): sequencing the most valuable type-strain genomes for metagenomic binning, comparative biology and taxonomic classification.</title>
        <authorList>
            <person name="Goeker M."/>
        </authorList>
    </citation>
    <scope>NUCLEOTIDE SEQUENCE [LARGE SCALE GENOMIC DNA]</scope>
    <source>
        <strain evidence="5 6">DSM 25281</strain>
    </source>
</reference>
<gene>
    <name evidence="5" type="ORF">DFR59_102431</name>
</gene>
<feature type="domain" description="Fe/B12 periplasmic-binding" evidence="4">
    <location>
        <begin position="65"/>
        <end position="321"/>
    </location>
</feature>
<dbReference type="CDD" id="cd01143">
    <property type="entry name" value="YvrC"/>
    <property type="match status" value="1"/>
</dbReference>
<dbReference type="Pfam" id="PF01497">
    <property type="entry name" value="Peripla_BP_2"/>
    <property type="match status" value="1"/>
</dbReference>
<dbReference type="PROSITE" id="PS51257">
    <property type="entry name" value="PROKAR_LIPOPROTEIN"/>
    <property type="match status" value="1"/>
</dbReference>
<keyword evidence="2 3" id="KW-0732">Signal</keyword>
<evidence type="ECO:0000256" key="2">
    <source>
        <dbReference type="ARBA" id="ARBA00022729"/>
    </source>
</evidence>
<dbReference type="FunFam" id="3.40.50.1980:FF:000035">
    <property type="entry name" value="Iron ABC transporter substrate-binding protein"/>
    <property type="match status" value="1"/>
</dbReference>
<evidence type="ECO:0000256" key="3">
    <source>
        <dbReference type="SAM" id="SignalP"/>
    </source>
</evidence>
<dbReference type="PANTHER" id="PTHR30535:SF34">
    <property type="entry name" value="MOLYBDATE-BINDING PROTEIN MOLA"/>
    <property type="match status" value="1"/>
</dbReference>
<feature type="chain" id="PRO_5039707028" evidence="3">
    <location>
        <begin position="23"/>
        <end position="324"/>
    </location>
</feature>
<keyword evidence="6" id="KW-1185">Reference proteome</keyword>
<dbReference type="InterPro" id="IPR050902">
    <property type="entry name" value="ABC_Transporter_SBP"/>
</dbReference>
<name>A0A370GRD1_9BACI</name>
<feature type="signal peptide" evidence="3">
    <location>
        <begin position="1"/>
        <end position="22"/>
    </location>
</feature>
<organism evidence="5 6">
    <name type="scientific">Falsibacillus pallidus</name>
    <dbReference type="NCBI Taxonomy" id="493781"/>
    <lineage>
        <taxon>Bacteria</taxon>
        <taxon>Bacillati</taxon>
        <taxon>Bacillota</taxon>
        <taxon>Bacilli</taxon>
        <taxon>Bacillales</taxon>
        <taxon>Bacillaceae</taxon>
        <taxon>Falsibacillus</taxon>
    </lineage>
</organism>